<proteinExistence type="predicted"/>
<sequence>MKNIRCCPKCHSGNIVRVPDNQNRHASGNNIYTSTFTLMGKIPVIRYVCCDCGYVENWVEHQNELGEIKKTFG</sequence>
<dbReference type="Proteomes" id="UP000289794">
    <property type="component" value="Chromosome"/>
</dbReference>
<reference evidence="1 2" key="1">
    <citation type="submission" date="2019-01" db="EMBL/GenBank/DDBJ databases">
        <title>PMF-metabolizing Aryl O-demethylase.</title>
        <authorList>
            <person name="Kim M."/>
        </authorList>
    </citation>
    <scope>NUCLEOTIDE SEQUENCE [LARGE SCALE GENOMIC DNA]</scope>
    <source>
        <strain evidence="1 2">PMF1</strain>
    </source>
</reference>
<evidence type="ECO:0000313" key="2">
    <source>
        <dbReference type="Proteomes" id="UP000289794"/>
    </source>
</evidence>
<dbReference type="EMBL" id="CP035945">
    <property type="protein sequence ID" value="QBE99855.1"/>
    <property type="molecule type" value="Genomic_DNA"/>
</dbReference>
<evidence type="ECO:0000313" key="1">
    <source>
        <dbReference type="EMBL" id="QBE99855.1"/>
    </source>
</evidence>
<dbReference type="KEGG" id="bpro:PMF13cell1_05449"/>
<accession>A0A4P6M6M1</accession>
<name>A0A4P6M6M1_9FIRM</name>
<protein>
    <recommendedName>
        <fullName evidence="3">Transcription initiation factor TFIIIB</fullName>
    </recommendedName>
</protein>
<evidence type="ECO:0008006" key="3">
    <source>
        <dbReference type="Google" id="ProtNLM"/>
    </source>
</evidence>
<organism evidence="1 2">
    <name type="scientific">Blautia producta</name>
    <dbReference type="NCBI Taxonomy" id="33035"/>
    <lineage>
        <taxon>Bacteria</taxon>
        <taxon>Bacillati</taxon>
        <taxon>Bacillota</taxon>
        <taxon>Clostridia</taxon>
        <taxon>Lachnospirales</taxon>
        <taxon>Lachnospiraceae</taxon>
        <taxon>Blautia</taxon>
    </lineage>
</organism>
<dbReference type="AlphaFoldDB" id="A0A4P6M6M1"/>
<dbReference type="RefSeq" id="WP_130182782.1">
    <property type="nucleotide sequence ID" value="NZ_CP035945.1"/>
</dbReference>
<gene>
    <name evidence="1" type="ORF">PMF13cell1_05449</name>
</gene>